<dbReference type="GeneID" id="103519218"/>
<accession>A0A3Q0JDK9</accession>
<dbReference type="STRING" id="121845.A0A3Q0JDK9"/>
<dbReference type="GO" id="GO:0005814">
    <property type="term" value="C:centriole"/>
    <property type="evidence" value="ECO:0007669"/>
    <property type="project" value="TreeGrafter"/>
</dbReference>
<keyword evidence="2" id="KW-1185">Reference proteome</keyword>
<proteinExistence type="inferred from homology"/>
<dbReference type="GO" id="GO:0008017">
    <property type="term" value="F:microtubule binding"/>
    <property type="evidence" value="ECO:0007669"/>
    <property type="project" value="InterPro"/>
</dbReference>
<organism evidence="2 3">
    <name type="scientific">Diaphorina citri</name>
    <name type="common">Asian citrus psyllid</name>
    <dbReference type="NCBI Taxonomy" id="121845"/>
    <lineage>
        <taxon>Eukaryota</taxon>
        <taxon>Metazoa</taxon>
        <taxon>Ecdysozoa</taxon>
        <taxon>Arthropoda</taxon>
        <taxon>Hexapoda</taxon>
        <taxon>Insecta</taxon>
        <taxon>Pterygota</taxon>
        <taxon>Neoptera</taxon>
        <taxon>Paraneoptera</taxon>
        <taxon>Hemiptera</taxon>
        <taxon>Sternorrhyncha</taxon>
        <taxon>Psylloidea</taxon>
        <taxon>Psyllidae</taxon>
        <taxon>Diaphorininae</taxon>
        <taxon>Diaphorina</taxon>
    </lineage>
</organism>
<evidence type="ECO:0000313" key="3">
    <source>
        <dbReference type="RefSeq" id="XP_026686597.1"/>
    </source>
</evidence>
<dbReference type="GO" id="GO:0036126">
    <property type="term" value="C:sperm flagellum"/>
    <property type="evidence" value="ECO:0007669"/>
    <property type="project" value="TreeGrafter"/>
</dbReference>
<protein>
    <submittedName>
        <fullName evidence="3">Uncharacterized protein LOC103519218</fullName>
    </submittedName>
</protein>
<evidence type="ECO:0000256" key="1">
    <source>
        <dbReference type="ARBA" id="ARBA00008738"/>
    </source>
</evidence>
<reference evidence="3" key="1">
    <citation type="submission" date="2025-08" db="UniProtKB">
        <authorList>
            <consortium name="RefSeq"/>
        </authorList>
    </citation>
    <scope>IDENTIFICATION</scope>
</reference>
<dbReference type="GO" id="GO:0005879">
    <property type="term" value="C:axonemal microtubule"/>
    <property type="evidence" value="ECO:0007669"/>
    <property type="project" value="TreeGrafter"/>
</dbReference>
<dbReference type="Proteomes" id="UP000079169">
    <property type="component" value="Unplaced"/>
</dbReference>
<dbReference type="RefSeq" id="XP_026686597.1">
    <property type="nucleotide sequence ID" value="XM_026830796.1"/>
</dbReference>
<dbReference type="KEGG" id="dci:103519218"/>
<name>A0A3Q0JDK9_DIACI</name>
<evidence type="ECO:0000313" key="2">
    <source>
        <dbReference type="Proteomes" id="UP000079169"/>
    </source>
</evidence>
<dbReference type="GO" id="GO:0036064">
    <property type="term" value="C:ciliary basal body"/>
    <property type="evidence" value="ECO:0007669"/>
    <property type="project" value="TreeGrafter"/>
</dbReference>
<dbReference type="PANTHER" id="PTHR31516">
    <property type="entry name" value="STABILIZER OF AXONEMAL MICROTUBULES 2"/>
    <property type="match status" value="1"/>
</dbReference>
<sequence>MATGDVIQPGPGPDTQSIDINQVETQLKQLKWPADHKYGGECCCKDYIKGEVPLKYIQPQKPKSYKPSSMYVPPTENFPTDTVYKRSYEPIDCETRRNCRPKGGPPRSNLTNCGPFSPNTTHRMSYGPIPCPERSERYYPHEHNLKGRGPMQDLTTHQHDYTPKPIQPPRPYKYLENIGLPETPMEHRTTHRLSYTPVDLKCIDPPHSYRPTQVLEPCEPFPKETVYRTSYLPNKPGPTQVLEPCEPFPKETVYRTSYLPNKPGPRIPKCTPGYVKPCIPMSGRTIYTGSFVPPGQFVKAECPPGEYDKGCYCVYPGECLVEAYKKAHDYTVPDDVQSMAEDIKHVGGDK</sequence>
<comment type="similarity">
    <text evidence="1">Belongs to the FAM154 family.</text>
</comment>
<dbReference type="AlphaFoldDB" id="A0A3Q0JDK9"/>
<dbReference type="PaxDb" id="121845-A0A3Q0JDK9"/>
<gene>
    <name evidence="3" type="primary">LOC103519218</name>
</gene>
<dbReference type="InterPro" id="IPR033336">
    <property type="entry name" value="SAXO1/2"/>
</dbReference>
<dbReference type="PANTHER" id="PTHR31516:SF17">
    <property type="entry name" value="STABILIZER OF AXONEMAL MICROTUBULES 2"/>
    <property type="match status" value="1"/>
</dbReference>